<proteinExistence type="predicted"/>
<evidence type="ECO:0000313" key="14">
    <source>
        <dbReference type="Proteomes" id="UP000198656"/>
    </source>
</evidence>
<dbReference type="STRING" id="1121419.SAMN05443529_110104"/>
<feature type="domain" description="Lumazine-binding" evidence="12">
    <location>
        <begin position="8"/>
        <end position="103"/>
    </location>
</feature>
<dbReference type="InterPro" id="IPR001783">
    <property type="entry name" value="Lumazine-bd"/>
</dbReference>
<evidence type="ECO:0000256" key="9">
    <source>
        <dbReference type="ARBA" id="ARBA00022737"/>
    </source>
</evidence>
<keyword evidence="8" id="KW-0808">Transferase</keyword>
<dbReference type="PANTHER" id="PTHR21098:SF12">
    <property type="entry name" value="RIBOFLAVIN SYNTHASE"/>
    <property type="match status" value="1"/>
</dbReference>
<dbReference type="FunFam" id="2.40.30.20:FF:000003">
    <property type="entry name" value="Riboflavin synthase, alpha subunit"/>
    <property type="match status" value="1"/>
</dbReference>
<feature type="repeat" description="Lumazine-binding" evidence="11">
    <location>
        <begin position="8"/>
        <end position="103"/>
    </location>
</feature>
<dbReference type="EC" id="2.5.1.9" evidence="5 10"/>
<name>A0A1G8A4K3_9FIRM</name>
<evidence type="ECO:0000256" key="6">
    <source>
        <dbReference type="ARBA" id="ARBA00013950"/>
    </source>
</evidence>
<dbReference type="SUPFAM" id="SSF63380">
    <property type="entry name" value="Riboflavin synthase domain-like"/>
    <property type="match status" value="2"/>
</dbReference>
<evidence type="ECO:0000256" key="2">
    <source>
        <dbReference type="ARBA" id="ARBA00002803"/>
    </source>
</evidence>
<dbReference type="InterPro" id="IPR026017">
    <property type="entry name" value="Lumazine-bd_dom"/>
</dbReference>
<accession>A0A1G8A4K3</accession>
<organism evidence="13 14">
    <name type="scientific">Desulfosporosinus hippei DSM 8344</name>
    <dbReference type="NCBI Taxonomy" id="1121419"/>
    <lineage>
        <taxon>Bacteria</taxon>
        <taxon>Bacillati</taxon>
        <taxon>Bacillota</taxon>
        <taxon>Clostridia</taxon>
        <taxon>Eubacteriales</taxon>
        <taxon>Desulfitobacteriaceae</taxon>
        <taxon>Desulfosporosinus</taxon>
    </lineage>
</organism>
<dbReference type="NCBIfam" id="NF006767">
    <property type="entry name" value="PRK09289.1"/>
    <property type="match status" value="1"/>
</dbReference>
<evidence type="ECO:0000256" key="4">
    <source>
        <dbReference type="ARBA" id="ARBA00011233"/>
    </source>
</evidence>
<reference evidence="14" key="1">
    <citation type="submission" date="2016-10" db="EMBL/GenBank/DDBJ databases">
        <authorList>
            <person name="Varghese N."/>
            <person name="Submissions S."/>
        </authorList>
    </citation>
    <scope>NUCLEOTIDE SEQUENCE [LARGE SCALE GENOMIC DNA]</scope>
    <source>
        <strain evidence="14">DSM 8344</strain>
    </source>
</reference>
<evidence type="ECO:0000256" key="8">
    <source>
        <dbReference type="ARBA" id="ARBA00022679"/>
    </source>
</evidence>
<dbReference type="EMBL" id="FNCP01000010">
    <property type="protein sequence ID" value="SDH15874.1"/>
    <property type="molecule type" value="Genomic_DNA"/>
</dbReference>
<dbReference type="PIRSF" id="PIRSF000498">
    <property type="entry name" value="Riboflavin_syn_A"/>
    <property type="match status" value="1"/>
</dbReference>
<dbReference type="PROSITE" id="PS51177">
    <property type="entry name" value="LUMAZINE_BIND"/>
    <property type="match status" value="2"/>
</dbReference>
<evidence type="ECO:0000259" key="12">
    <source>
        <dbReference type="PROSITE" id="PS51177"/>
    </source>
</evidence>
<feature type="repeat" description="Lumazine-binding" evidence="11">
    <location>
        <begin position="104"/>
        <end position="200"/>
    </location>
</feature>
<evidence type="ECO:0000256" key="1">
    <source>
        <dbReference type="ARBA" id="ARBA00000968"/>
    </source>
</evidence>
<keyword evidence="7" id="KW-0686">Riboflavin biosynthesis</keyword>
<dbReference type="Pfam" id="PF00677">
    <property type="entry name" value="Lum_binding"/>
    <property type="match status" value="2"/>
</dbReference>
<evidence type="ECO:0000313" key="13">
    <source>
        <dbReference type="EMBL" id="SDH15874.1"/>
    </source>
</evidence>
<dbReference type="InterPro" id="IPR017938">
    <property type="entry name" value="Riboflavin_synthase-like_b-brl"/>
</dbReference>
<comment type="pathway">
    <text evidence="3">Cofactor biosynthesis; riboflavin biosynthesis; riboflavin from 2-hydroxy-3-oxobutyl phosphate and 5-amino-6-(D-ribitylamino)uracil: step 2/2.</text>
</comment>
<evidence type="ECO:0000256" key="7">
    <source>
        <dbReference type="ARBA" id="ARBA00022619"/>
    </source>
</evidence>
<gene>
    <name evidence="13" type="ORF">SAMN05443529_110104</name>
</gene>
<evidence type="ECO:0000256" key="3">
    <source>
        <dbReference type="ARBA" id="ARBA00004887"/>
    </source>
</evidence>
<dbReference type="GO" id="GO:0009231">
    <property type="term" value="P:riboflavin biosynthetic process"/>
    <property type="evidence" value="ECO:0007669"/>
    <property type="project" value="UniProtKB-KW"/>
</dbReference>
<dbReference type="InterPro" id="IPR023366">
    <property type="entry name" value="ATP_synth_asu-like_sf"/>
</dbReference>
<dbReference type="GO" id="GO:0004746">
    <property type="term" value="F:riboflavin synthase activity"/>
    <property type="evidence" value="ECO:0007669"/>
    <property type="project" value="UniProtKB-UniRule"/>
</dbReference>
<evidence type="ECO:0000256" key="10">
    <source>
        <dbReference type="NCBIfam" id="TIGR00187"/>
    </source>
</evidence>
<dbReference type="FunFam" id="2.40.30.20:FF:000004">
    <property type="entry name" value="Riboflavin synthase, alpha subunit"/>
    <property type="match status" value="1"/>
</dbReference>
<comment type="function">
    <text evidence="2">Catalyzes the dismutation of two molecules of 6,7-dimethyl-8-ribityllumazine, resulting in the formation of riboflavin and 5-amino-6-(D-ribitylamino)uracil.</text>
</comment>
<evidence type="ECO:0000256" key="5">
    <source>
        <dbReference type="ARBA" id="ARBA00012827"/>
    </source>
</evidence>
<keyword evidence="14" id="KW-1185">Reference proteome</keyword>
<dbReference type="Proteomes" id="UP000198656">
    <property type="component" value="Unassembled WGS sequence"/>
</dbReference>
<comment type="catalytic activity">
    <reaction evidence="1">
        <text>2 6,7-dimethyl-8-(1-D-ribityl)lumazine + H(+) = 5-amino-6-(D-ribitylamino)uracil + riboflavin</text>
        <dbReference type="Rhea" id="RHEA:20772"/>
        <dbReference type="ChEBI" id="CHEBI:15378"/>
        <dbReference type="ChEBI" id="CHEBI:15934"/>
        <dbReference type="ChEBI" id="CHEBI:57986"/>
        <dbReference type="ChEBI" id="CHEBI:58201"/>
        <dbReference type="EC" id="2.5.1.9"/>
    </reaction>
</comment>
<protein>
    <recommendedName>
        <fullName evidence="6 10">Riboflavin synthase</fullName>
        <ecNumber evidence="5 10">2.5.1.9</ecNumber>
    </recommendedName>
</protein>
<dbReference type="AlphaFoldDB" id="A0A1G8A4K3"/>
<sequence length="224" mass="23956">MVREDIDVFTGIVEELGIVRGLRLLPDSGQLTLEGTKVLNGTQIGDSIAVNGVCLTVIHLNSHEFTVDVMAETLAKTNLADLKSGSRVNLERALQLQTRLGGHLVSGHVDGVGSIRRIVPWGIAQVYEINAPPALLSFMLPKGSIAIDGISLTIIDVEADYFTVSLIPHTSKETTLGIKGIGAGVNLETDLIGKYVARFMGLNTNQSTKKPDLSLGFLAEHGFI</sequence>
<evidence type="ECO:0000256" key="11">
    <source>
        <dbReference type="PROSITE-ProRule" id="PRU00524"/>
    </source>
</evidence>
<dbReference type="CDD" id="cd00402">
    <property type="entry name" value="Riboflavin_synthase_like"/>
    <property type="match status" value="1"/>
</dbReference>
<feature type="domain" description="Lumazine-binding" evidence="12">
    <location>
        <begin position="104"/>
        <end position="200"/>
    </location>
</feature>
<dbReference type="PANTHER" id="PTHR21098">
    <property type="entry name" value="RIBOFLAVIN SYNTHASE ALPHA CHAIN"/>
    <property type="match status" value="1"/>
</dbReference>
<keyword evidence="9" id="KW-0677">Repeat</keyword>
<dbReference type="Gene3D" id="2.40.30.20">
    <property type="match status" value="2"/>
</dbReference>
<dbReference type="NCBIfam" id="TIGR00187">
    <property type="entry name" value="ribE"/>
    <property type="match status" value="1"/>
</dbReference>
<comment type="subunit">
    <text evidence="4">Homotrimer.</text>
</comment>